<dbReference type="KEGG" id="hgi:ABY42_18780"/>
<keyword evidence="2" id="KW-0614">Plasmid</keyword>
<feature type="transmembrane region" description="Helical" evidence="1">
    <location>
        <begin position="76"/>
        <end position="99"/>
    </location>
</feature>
<evidence type="ECO:0000313" key="3">
    <source>
        <dbReference type="Proteomes" id="UP000066124"/>
    </source>
</evidence>
<accession>A0A0K1IZY6</accession>
<evidence type="ECO:0000256" key="1">
    <source>
        <dbReference type="SAM" id="Phobius"/>
    </source>
</evidence>
<dbReference type="AlphaFoldDB" id="A0A0K1IZY6"/>
<gene>
    <name evidence="2" type="ORF">ABY42_18780</name>
</gene>
<organism evidence="2 3">
    <name type="scientific">Haloferax gibbonsii</name>
    <dbReference type="NCBI Taxonomy" id="35746"/>
    <lineage>
        <taxon>Archaea</taxon>
        <taxon>Methanobacteriati</taxon>
        <taxon>Methanobacteriota</taxon>
        <taxon>Stenosarchaea group</taxon>
        <taxon>Halobacteria</taxon>
        <taxon>Halobacteriales</taxon>
        <taxon>Haloferacaceae</taxon>
        <taxon>Haloferax</taxon>
    </lineage>
</organism>
<dbReference type="EMBL" id="CP011950">
    <property type="protein sequence ID" value="AKU09860.1"/>
    <property type="molecule type" value="Genomic_DNA"/>
</dbReference>
<reference evidence="3" key="1">
    <citation type="journal article" date="2015" name="J. Biotechnol.">
        <title>Complete genome sequence of Haloferax gibbonsii strain ARA6, a potential producer of polyhydroxyalkanoates and halocins isolated from Araruama, Rio de Janeiro, Brasil.</title>
        <authorList>
            <person name="Pinto L.H."/>
            <person name="D'Alincourt Carvalho-Assef A.P."/>
            <person name="Vieira R.P."/>
            <person name="Clementino M.M."/>
            <person name="Albano R.M."/>
        </authorList>
    </citation>
    <scope>NUCLEOTIDE SEQUENCE [LARGE SCALE GENOMIC DNA]</scope>
    <source>
        <strain evidence="3">ARA6</strain>
        <plasmid evidence="3">Plasmid pHG3</plasmid>
    </source>
</reference>
<keyword evidence="1" id="KW-0472">Membrane</keyword>
<proteinExistence type="predicted"/>
<sequence>MADCKEAWTVFIGRVHSESKSDILLIRFPEQRPCGLIEFLYLSSKIRKWAFRTDSELFDASRLVVLNIEADKRRRIILQLTFHTFVSFIYFVEIGFYIVRDFIHLVLEIASDVDILFVFISSTLSGFNE</sequence>
<keyword evidence="1" id="KW-1133">Transmembrane helix</keyword>
<protein>
    <submittedName>
        <fullName evidence="2">Uncharacterized protein</fullName>
    </submittedName>
</protein>
<keyword evidence="1" id="KW-0812">Transmembrane</keyword>
<name>A0A0K1IZY6_HALGI</name>
<evidence type="ECO:0000313" key="2">
    <source>
        <dbReference type="EMBL" id="AKU09860.1"/>
    </source>
</evidence>
<geneLocation type="plasmid" evidence="2 3">
    <name>pHG3</name>
</geneLocation>
<dbReference type="Proteomes" id="UP000066124">
    <property type="component" value="Plasmid pHG3"/>
</dbReference>